<proteinExistence type="predicted"/>
<feature type="transmembrane region" description="Helical" evidence="1">
    <location>
        <begin position="102"/>
        <end position="123"/>
    </location>
</feature>
<evidence type="ECO:0000313" key="3">
    <source>
        <dbReference type="Proteomes" id="UP000295453"/>
    </source>
</evidence>
<keyword evidence="1" id="KW-0812">Transmembrane</keyword>
<keyword evidence="1" id="KW-0472">Membrane</keyword>
<comment type="caution">
    <text evidence="2">The sequence shown here is derived from an EMBL/GenBank/DDBJ whole genome shotgun (WGS) entry which is preliminary data.</text>
</comment>
<evidence type="ECO:0000256" key="1">
    <source>
        <dbReference type="SAM" id="Phobius"/>
    </source>
</evidence>
<keyword evidence="1" id="KW-1133">Transmembrane helix</keyword>
<name>A0A4R1CLI5_9ACTN</name>
<keyword evidence="3" id="KW-1185">Reference proteome</keyword>
<dbReference type="Proteomes" id="UP000295453">
    <property type="component" value="Unassembled WGS sequence"/>
</dbReference>
<feature type="transmembrane region" description="Helical" evidence="1">
    <location>
        <begin position="72"/>
        <end position="90"/>
    </location>
</feature>
<reference evidence="2 3" key="1">
    <citation type="submission" date="2019-03" db="EMBL/GenBank/DDBJ databases">
        <authorList>
            <person name="Kim M.K.M."/>
        </authorList>
    </citation>
    <scope>NUCLEOTIDE SEQUENCE [LARGE SCALE GENOMIC DNA]</scope>
    <source>
        <strain evidence="2 3">18JY15-6</strain>
    </source>
</reference>
<evidence type="ECO:0000313" key="2">
    <source>
        <dbReference type="EMBL" id="TCJ31086.1"/>
    </source>
</evidence>
<evidence type="ECO:0008006" key="4">
    <source>
        <dbReference type="Google" id="ProtNLM"/>
    </source>
</evidence>
<dbReference type="AlphaFoldDB" id="A0A4R1CLI5"/>
<protein>
    <recommendedName>
        <fullName evidence="4">Permease</fullName>
    </recommendedName>
</protein>
<feature type="transmembrane region" description="Helical" evidence="1">
    <location>
        <begin position="143"/>
        <end position="167"/>
    </location>
</feature>
<gene>
    <name evidence="2" type="ORF">EPD65_00485</name>
</gene>
<dbReference type="OrthoDB" id="4376806at2"/>
<dbReference type="RefSeq" id="WP_131580854.1">
    <property type="nucleotide sequence ID" value="NZ_SJZJ01000001.1"/>
</dbReference>
<feature type="transmembrane region" description="Helical" evidence="1">
    <location>
        <begin position="26"/>
        <end position="52"/>
    </location>
</feature>
<organism evidence="2 3">
    <name type="scientific">Nocardioides jejuensis</name>
    <dbReference type="NCBI Taxonomy" id="2502782"/>
    <lineage>
        <taxon>Bacteria</taxon>
        <taxon>Bacillati</taxon>
        <taxon>Actinomycetota</taxon>
        <taxon>Actinomycetes</taxon>
        <taxon>Propionibacteriales</taxon>
        <taxon>Nocardioidaceae</taxon>
        <taxon>Nocardioides</taxon>
    </lineage>
</organism>
<accession>A0A4R1CLI5</accession>
<dbReference type="EMBL" id="SJZJ01000001">
    <property type="protein sequence ID" value="TCJ31086.1"/>
    <property type="molecule type" value="Genomic_DNA"/>
</dbReference>
<sequence>MTDDTTLSGTAGTSGSDKAKGGLRSFALAVGLLVFLGVCALIGFVIATLFGFKMWANFLGHRIDGSMVNGTLWGLSLGFVCTLIPLIIARQALRGFGFGVRLTILAFAAIVALPNIATLAIRFGSSHRSEVARNVLETDGNGVITGTYVGITIGVGVFLLLVVWGVMRWNDKRKTRKLSRKLAEMAGDAADSAD</sequence>